<reference evidence="6" key="1">
    <citation type="journal article" date="2021" name="Open Biol.">
        <title>Shared evolutionary footprints suggest mitochondrial oxidative damage underlies multiple complex I losses in fungi.</title>
        <authorList>
            <person name="Schikora-Tamarit M.A."/>
            <person name="Marcet-Houben M."/>
            <person name="Nosek J."/>
            <person name="Gabaldon T."/>
        </authorList>
    </citation>
    <scope>NUCLEOTIDE SEQUENCE</scope>
    <source>
        <strain evidence="6">CBS6075</strain>
    </source>
</reference>
<evidence type="ECO:0000256" key="1">
    <source>
        <dbReference type="ARBA" id="ARBA00022490"/>
    </source>
</evidence>
<organism evidence="6 7">
    <name type="scientific">Ogataea philodendri</name>
    <dbReference type="NCBI Taxonomy" id="1378263"/>
    <lineage>
        <taxon>Eukaryota</taxon>
        <taxon>Fungi</taxon>
        <taxon>Dikarya</taxon>
        <taxon>Ascomycota</taxon>
        <taxon>Saccharomycotina</taxon>
        <taxon>Pichiomycetes</taxon>
        <taxon>Pichiales</taxon>
        <taxon>Pichiaceae</taxon>
        <taxon>Ogataea</taxon>
    </lineage>
</organism>
<name>A0A9P8P3U9_9ASCO</name>
<keyword evidence="3 4" id="KW-0648">Protein biosynthesis</keyword>
<accession>A0A9P8P3U9</accession>
<feature type="domain" description="Eukaryotic translation initiation factor 3 subunit E N-terminal" evidence="5">
    <location>
        <begin position="23"/>
        <end position="153"/>
    </location>
</feature>
<evidence type="ECO:0000256" key="4">
    <source>
        <dbReference type="PIRNR" id="PIRNR016255"/>
    </source>
</evidence>
<comment type="subcellular location">
    <subcellularLocation>
        <location evidence="4">Cytoplasm</location>
    </subcellularLocation>
</comment>
<proteinExistence type="inferred from homology"/>
<keyword evidence="7" id="KW-1185">Reference proteome</keyword>
<dbReference type="OrthoDB" id="417252at2759"/>
<dbReference type="Pfam" id="PF09440">
    <property type="entry name" value="eIF3_N"/>
    <property type="match status" value="1"/>
</dbReference>
<evidence type="ECO:0000259" key="5">
    <source>
        <dbReference type="SMART" id="SM01186"/>
    </source>
</evidence>
<dbReference type="AlphaFoldDB" id="A0A9P8P3U9"/>
<dbReference type="InterPro" id="IPR016650">
    <property type="entry name" value="eIF3e"/>
</dbReference>
<protein>
    <recommendedName>
        <fullName evidence="4">Eukaryotic translation initiation factor 3 subunit E</fullName>
    </recommendedName>
</protein>
<dbReference type="EMBL" id="JAEUBE010000352">
    <property type="protein sequence ID" value="KAH3664169.1"/>
    <property type="molecule type" value="Genomic_DNA"/>
</dbReference>
<evidence type="ECO:0000313" key="7">
    <source>
        <dbReference type="Proteomes" id="UP000769157"/>
    </source>
</evidence>
<dbReference type="PIRSF" id="PIRSF016255">
    <property type="entry name" value="eIF3e_su6"/>
    <property type="match status" value="1"/>
</dbReference>
<gene>
    <name evidence="6" type="ORF">OGAPHI_004883</name>
</gene>
<reference evidence="6" key="2">
    <citation type="submission" date="2021-01" db="EMBL/GenBank/DDBJ databases">
        <authorList>
            <person name="Schikora-Tamarit M.A."/>
        </authorList>
    </citation>
    <scope>NUCLEOTIDE SEQUENCE</scope>
    <source>
        <strain evidence="6">CBS6075</strain>
    </source>
</reference>
<keyword evidence="2 4" id="KW-0396">Initiation factor</keyword>
<dbReference type="GeneID" id="70236848"/>
<keyword evidence="1 4" id="KW-0963">Cytoplasm</keyword>
<dbReference type="GO" id="GO:0005852">
    <property type="term" value="C:eukaryotic translation initiation factor 3 complex"/>
    <property type="evidence" value="ECO:0007669"/>
    <property type="project" value="InterPro"/>
</dbReference>
<dbReference type="SMART" id="SM01186">
    <property type="entry name" value="eIF3_N"/>
    <property type="match status" value="1"/>
</dbReference>
<comment type="caution">
    <text evidence="6">The sequence shown here is derived from an EMBL/GenBank/DDBJ whole genome shotgun (WGS) entry which is preliminary data.</text>
</comment>
<evidence type="ECO:0000256" key="2">
    <source>
        <dbReference type="ARBA" id="ARBA00022540"/>
    </source>
</evidence>
<dbReference type="Proteomes" id="UP000769157">
    <property type="component" value="Unassembled WGS sequence"/>
</dbReference>
<sequence length="442" mass="51553">MTEQTTQQPKLTAEQIEIAQKYDLTPKFIQFLDRHLIYPLVENLDSIYTSKEVESMEYDLLKETYMTKFIKEKFDHLYPGKELPAEFIEKEKAIEQEFNELDKATSKTLEILASKDVQESLKQDKTYNREYLSKNHQIDDAKILELYKFGKFQYNRGDYVVASDLLNNFRLLSVNQDLNLSATWGKISSEIITESWSDALEELNKLREIIDNRHFKGTTLDQLNKRTWLIHFSLFIFFNSENGLESLVDLFFSSSYLSTIQASCPWILRYLIVAVISSKPQLRQKRLRDLIRAVQIEDYEYQDPFTNLIQILYVNYELDRLPAVMKQVKVVSDVDFFISHLNTAELYKNAQGLVLETVGKLYKVVSTEQLKEFINDESLELTSTKENFDVQGDKVLISSAESGSVYQQVYEKTKAFNFKTNQLLNNAFGINSHNHKQPTQEA</sequence>
<dbReference type="InterPro" id="IPR019010">
    <property type="entry name" value="eIF3e_N"/>
</dbReference>
<dbReference type="GO" id="GO:0003743">
    <property type="term" value="F:translation initiation factor activity"/>
    <property type="evidence" value="ECO:0007669"/>
    <property type="project" value="UniProtKB-KW"/>
</dbReference>
<evidence type="ECO:0000313" key="6">
    <source>
        <dbReference type="EMBL" id="KAH3664169.1"/>
    </source>
</evidence>
<dbReference type="RefSeq" id="XP_046060449.1">
    <property type="nucleotide sequence ID" value="XM_046206009.1"/>
</dbReference>
<evidence type="ECO:0000256" key="3">
    <source>
        <dbReference type="ARBA" id="ARBA00022917"/>
    </source>
</evidence>
<comment type="subunit">
    <text evidence="4">Component of the eukaryotic translation initiation factor 3 (eIF-3) complex.</text>
</comment>
<dbReference type="PANTHER" id="PTHR10317">
    <property type="entry name" value="EUKARYOTIC TRANSLATION INITIATION FACTOR 3 SUBUNIT E"/>
    <property type="match status" value="1"/>
</dbReference>
<comment type="similarity">
    <text evidence="4">Belongs to the eIF-3 subunit E family.</text>
</comment>